<keyword evidence="3" id="KW-0347">Helicase</keyword>
<dbReference type="SUPFAM" id="SSF52540">
    <property type="entry name" value="P-loop containing nucleoside triphosphate hydrolases"/>
    <property type="match status" value="1"/>
</dbReference>
<keyword evidence="4" id="KW-1185">Reference proteome</keyword>
<dbReference type="OrthoDB" id="9787585at2"/>
<dbReference type="Proteomes" id="UP000186026">
    <property type="component" value="Unassembled WGS sequence"/>
</dbReference>
<evidence type="ECO:0000256" key="1">
    <source>
        <dbReference type="ARBA" id="ARBA00034923"/>
    </source>
</evidence>
<protein>
    <recommendedName>
        <fullName evidence="1">DNA 3'-5' helicase II</fullName>
    </recommendedName>
</protein>
<dbReference type="EMBL" id="FTOP01000006">
    <property type="protein sequence ID" value="SIS86585.1"/>
    <property type="molecule type" value="Genomic_DNA"/>
</dbReference>
<dbReference type="GO" id="GO:0003677">
    <property type="term" value="F:DNA binding"/>
    <property type="evidence" value="ECO:0007669"/>
    <property type="project" value="InterPro"/>
</dbReference>
<dbReference type="Pfam" id="PF13538">
    <property type="entry name" value="UvrD_C_2"/>
    <property type="match status" value="1"/>
</dbReference>
<keyword evidence="3" id="KW-0547">Nucleotide-binding</keyword>
<organism evidence="3 4">
    <name type="scientific">Belliella pelovolcani</name>
    <dbReference type="NCBI Taxonomy" id="529505"/>
    <lineage>
        <taxon>Bacteria</taxon>
        <taxon>Pseudomonadati</taxon>
        <taxon>Bacteroidota</taxon>
        <taxon>Cytophagia</taxon>
        <taxon>Cytophagales</taxon>
        <taxon>Cyclobacteriaceae</taxon>
        <taxon>Belliella</taxon>
    </lineage>
</organism>
<gene>
    <name evidence="3" type="ORF">SAMN05421761_106172</name>
</gene>
<dbReference type="InterPro" id="IPR027417">
    <property type="entry name" value="P-loop_NTPase"/>
</dbReference>
<dbReference type="GO" id="GO:0043138">
    <property type="term" value="F:3'-5' DNA helicase activity"/>
    <property type="evidence" value="ECO:0007669"/>
    <property type="project" value="TreeGrafter"/>
</dbReference>
<feature type="domain" description="UvrD-like helicase C-terminal" evidence="2">
    <location>
        <begin position="564"/>
        <end position="613"/>
    </location>
</feature>
<evidence type="ECO:0000259" key="2">
    <source>
        <dbReference type="Pfam" id="PF13538"/>
    </source>
</evidence>
<dbReference type="AlphaFoldDB" id="A0A1N7MKA3"/>
<keyword evidence="3" id="KW-0067">ATP-binding</keyword>
<evidence type="ECO:0000313" key="3">
    <source>
        <dbReference type="EMBL" id="SIS86585.1"/>
    </source>
</evidence>
<dbReference type="PANTHER" id="PTHR11070">
    <property type="entry name" value="UVRD / RECB / PCRA DNA HELICASE FAMILY MEMBER"/>
    <property type="match status" value="1"/>
</dbReference>
<dbReference type="InterPro" id="IPR000212">
    <property type="entry name" value="DNA_helicase_UvrD/REP"/>
</dbReference>
<dbReference type="GO" id="GO:0005524">
    <property type="term" value="F:ATP binding"/>
    <property type="evidence" value="ECO:0007669"/>
    <property type="project" value="InterPro"/>
</dbReference>
<dbReference type="InterPro" id="IPR027785">
    <property type="entry name" value="UvrD-like_helicase_C"/>
</dbReference>
<dbReference type="GO" id="GO:0033202">
    <property type="term" value="C:DNA helicase complex"/>
    <property type="evidence" value="ECO:0007669"/>
    <property type="project" value="TreeGrafter"/>
</dbReference>
<dbReference type="STRING" id="529505.SAMN05421761_106172"/>
<name>A0A1N7MKA3_9BACT</name>
<proteinExistence type="predicted"/>
<dbReference type="PANTHER" id="PTHR11070:SF2">
    <property type="entry name" value="ATP-DEPENDENT DNA HELICASE SRS2"/>
    <property type="match status" value="1"/>
</dbReference>
<dbReference type="Gene3D" id="3.40.50.300">
    <property type="entry name" value="P-loop containing nucleotide triphosphate hydrolases"/>
    <property type="match status" value="2"/>
</dbReference>
<sequence length="705" mass="80577">MIDIIRGASNKPVSTEALIEFVESSGISDGVLYTGYPIVGSIEDKSSLDALLISSEHGVIVFDIVEEPDVSNRDEIRDELFNIVLQRLIGYKELSEKRGKLKVNLNVLTIAPSWPKANKDQETIIEKADFDSFLSENEQKDLLFEDYKRVIQAIQAITKLKAKPPRKTSNEKSKAAILNDLEKSISNLDRRQSKAVIETVEGIQRIRGLAGSGKTIVLALKVAYLHSKFPDWNIGVAYYTRSLKNQFIDLITKFTIEHKNEEPDWSKVKIQQAWGSSKDNGFYYEFCKTNNVEYLDYDTAKNRFGSNANFIDVLSQKAISEAKSTNEIYDAILIDEAQDFTESFLKLCYSLLKPASKNNPKNKRLIYAYDELQKLNDSNSLSNPLDIFPGIDFLDQKNKPQHDIILEKCYRNSAPVLVTAHALGFGIYREEQLVTMFRDIELWTDVGYKIDEGKLEFGERVVLKRDSESSPDFLTEKIPTNEIIEFKSFNSNTEQYEYVANQIESNLKNDDLGFRDIIVIHPNPLKAKNELAPLRNILFKKGIESHLAGVNTSPDEFFIDNSIAFTSIYRAKGNEAAMVYVVGSEYCYGGYELIKKRNILFTAITRSKAWVRVFGVGEAMNKLEKEFSKVKEEKFRLKFDYPTIEEMEKLNVLHRDLTEADKKAITESEKEALNLISKLRNQQVHLQDLPKETIEELRKLLNDNK</sequence>
<reference evidence="4" key="1">
    <citation type="submission" date="2017-01" db="EMBL/GenBank/DDBJ databases">
        <authorList>
            <person name="Varghese N."/>
            <person name="Submissions S."/>
        </authorList>
    </citation>
    <scope>NUCLEOTIDE SEQUENCE [LARGE SCALE GENOMIC DNA]</scope>
    <source>
        <strain evidence="4">DSM 46698</strain>
    </source>
</reference>
<dbReference type="GO" id="GO:0000725">
    <property type="term" value="P:recombinational repair"/>
    <property type="evidence" value="ECO:0007669"/>
    <property type="project" value="TreeGrafter"/>
</dbReference>
<dbReference type="RefSeq" id="WP_076500761.1">
    <property type="nucleotide sequence ID" value="NZ_FTOP01000006.1"/>
</dbReference>
<dbReference type="GO" id="GO:0005829">
    <property type="term" value="C:cytosol"/>
    <property type="evidence" value="ECO:0007669"/>
    <property type="project" value="TreeGrafter"/>
</dbReference>
<accession>A0A1N7MKA3</accession>
<keyword evidence="3" id="KW-0378">Hydrolase</keyword>
<evidence type="ECO:0000313" key="4">
    <source>
        <dbReference type="Proteomes" id="UP000186026"/>
    </source>
</evidence>